<dbReference type="AlphaFoldDB" id="A0AB34FPY3"/>
<feature type="compositionally biased region" description="Basic residues" evidence="1">
    <location>
        <begin position="1"/>
        <end position="10"/>
    </location>
</feature>
<proteinExistence type="predicted"/>
<dbReference type="Proteomes" id="UP001163105">
    <property type="component" value="Unassembled WGS sequence"/>
</dbReference>
<feature type="compositionally biased region" description="Polar residues" evidence="1">
    <location>
        <begin position="137"/>
        <end position="153"/>
    </location>
</feature>
<organism evidence="2 3">
    <name type="scientific">Purpureocillium lavendulum</name>
    <dbReference type="NCBI Taxonomy" id="1247861"/>
    <lineage>
        <taxon>Eukaryota</taxon>
        <taxon>Fungi</taxon>
        <taxon>Dikarya</taxon>
        <taxon>Ascomycota</taxon>
        <taxon>Pezizomycotina</taxon>
        <taxon>Sordariomycetes</taxon>
        <taxon>Hypocreomycetidae</taxon>
        <taxon>Hypocreales</taxon>
        <taxon>Ophiocordycipitaceae</taxon>
        <taxon>Purpureocillium</taxon>
    </lineage>
</organism>
<feature type="region of interest" description="Disordered" evidence="1">
    <location>
        <begin position="212"/>
        <end position="547"/>
    </location>
</feature>
<evidence type="ECO:0000313" key="3">
    <source>
        <dbReference type="Proteomes" id="UP001163105"/>
    </source>
</evidence>
<evidence type="ECO:0000313" key="2">
    <source>
        <dbReference type="EMBL" id="KAJ6441282.1"/>
    </source>
</evidence>
<accession>A0AB34FPY3</accession>
<feature type="compositionally biased region" description="Pro residues" evidence="1">
    <location>
        <begin position="456"/>
        <end position="465"/>
    </location>
</feature>
<feature type="compositionally biased region" description="Basic and acidic residues" evidence="1">
    <location>
        <begin position="313"/>
        <end position="326"/>
    </location>
</feature>
<gene>
    <name evidence="2" type="ORF">O9K51_07078</name>
</gene>
<feature type="region of interest" description="Disordered" evidence="1">
    <location>
        <begin position="1"/>
        <end position="199"/>
    </location>
</feature>
<feature type="compositionally biased region" description="Low complexity" evidence="1">
    <location>
        <begin position="19"/>
        <end position="40"/>
    </location>
</feature>
<feature type="compositionally biased region" description="Polar residues" evidence="1">
    <location>
        <begin position="401"/>
        <end position="423"/>
    </location>
</feature>
<name>A0AB34FPY3_9HYPO</name>
<dbReference type="EMBL" id="JAQHRD010000005">
    <property type="protein sequence ID" value="KAJ6441282.1"/>
    <property type="molecule type" value="Genomic_DNA"/>
</dbReference>
<sequence>MSSNPFRKKALQAIDTGRPQSPAKSSLRSSSSNSPLPAAATLDGSDANFDSDGPRRPKPVKKPPPPGAAATGLGPDTASASFAVTGGDPFNGASFSAEDESDRETASSAAATPPPPRPPPAAVKGRNPGAPVASPVPISTPTSSLESAPTSAAPTAGVPANPFSKTLQDLEQTRELDAQQRSEGEALKAGNAAARQSLNVDSFRRLLMTGKADDEAAANKTDDLVGSKPGTSDAAEDESSDSTDYTTTEDEVGRTLSSSPNQQKISKEKKAPPPPPSSRHGKSLKDDAATHLTPAAAASSDVNKPLPISPVRRSYDDESPFDREAAGKVPEPEEEPERRAAEGAESATQPAAMPVRQSSTRKPAPAPPPRRGHTRSDTRSEHLNQAPLPPPPRRPFAAPRQTSSSHSGSATHLGQAAAASTPSLPHYYESDSDAAAAASDVPLAGSSPSAGKLTSPRPPAPPPARNPSVRARPPSVSSVDGISRRISSEATPRTSRDGAPPPPPPPKRQRGNSSSSSLDPRRTSGEGASRPQLHHQRPQQLSSADASGKGVDILADLDALQREVDALRGKMR</sequence>
<feature type="compositionally biased region" description="Pro residues" evidence="1">
    <location>
        <begin position="112"/>
        <end position="121"/>
    </location>
</feature>
<protein>
    <submittedName>
        <fullName evidence="2">Asp f 13-like protein</fullName>
    </submittedName>
</protein>
<reference evidence="2" key="1">
    <citation type="submission" date="2023-01" db="EMBL/GenBank/DDBJ databases">
        <title>The growth and conidiation of Purpureocillium lavendulum are regulated by nitrogen source and histone H3K14 acetylation.</title>
        <authorList>
            <person name="Tang P."/>
            <person name="Han J."/>
            <person name="Zhang C."/>
            <person name="Tang P."/>
            <person name="Qi F."/>
            <person name="Zhang K."/>
            <person name="Liang L."/>
        </authorList>
    </citation>
    <scope>NUCLEOTIDE SEQUENCE</scope>
    <source>
        <strain evidence="2">YMF1.00683</strain>
    </source>
</reference>
<keyword evidence="3" id="KW-1185">Reference proteome</keyword>
<feature type="compositionally biased region" description="Low complexity" evidence="1">
    <location>
        <begin position="466"/>
        <end position="479"/>
    </location>
</feature>
<comment type="caution">
    <text evidence="2">The sequence shown here is derived from an EMBL/GenBank/DDBJ whole genome shotgun (WGS) entry which is preliminary data.</text>
</comment>
<feature type="compositionally biased region" description="Basic and acidic residues" evidence="1">
    <location>
        <begin position="171"/>
        <end position="186"/>
    </location>
</feature>
<evidence type="ECO:0000256" key="1">
    <source>
        <dbReference type="SAM" id="MobiDB-lite"/>
    </source>
</evidence>